<accession>A0ABW5BBZ8</accession>
<evidence type="ECO:0000313" key="1">
    <source>
        <dbReference type="EMBL" id="MFD2203205.1"/>
    </source>
</evidence>
<gene>
    <name evidence="1" type="ORF">ACFSKV_16630</name>
</gene>
<proteinExistence type="predicted"/>
<protein>
    <submittedName>
        <fullName evidence="1">Uncharacterized protein</fullName>
    </submittedName>
</protein>
<evidence type="ECO:0000313" key="2">
    <source>
        <dbReference type="Proteomes" id="UP001597414"/>
    </source>
</evidence>
<name>A0ABW5BBZ8_9BACT</name>
<dbReference type="EMBL" id="JBHUIV010000025">
    <property type="protein sequence ID" value="MFD2203205.1"/>
    <property type="molecule type" value="Genomic_DNA"/>
</dbReference>
<dbReference type="RefSeq" id="WP_380805274.1">
    <property type="nucleotide sequence ID" value="NZ_JBHUIV010000025.1"/>
</dbReference>
<reference evidence="2" key="1">
    <citation type="journal article" date="2019" name="Int. J. Syst. Evol. Microbiol.">
        <title>The Global Catalogue of Microorganisms (GCM) 10K type strain sequencing project: providing services to taxonomists for standard genome sequencing and annotation.</title>
        <authorList>
            <consortium name="The Broad Institute Genomics Platform"/>
            <consortium name="The Broad Institute Genome Sequencing Center for Infectious Disease"/>
            <person name="Wu L."/>
            <person name="Ma J."/>
        </authorList>
    </citation>
    <scope>NUCLEOTIDE SEQUENCE [LARGE SCALE GENOMIC DNA]</scope>
    <source>
        <strain evidence="2">KCTC 19812</strain>
    </source>
</reference>
<dbReference type="Proteomes" id="UP001597414">
    <property type="component" value="Unassembled WGS sequence"/>
</dbReference>
<keyword evidence="2" id="KW-1185">Reference proteome</keyword>
<comment type="caution">
    <text evidence="1">The sequence shown here is derived from an EMBL/GenBank/DDBJ whole genome shotgun (WGS) entry which is preliminary data.</text>
</comment>
<sequence length="113" mass="13110">MTTRSGEPSKLPPPKSEIHHSVPYRRLIHSYSDANYRADSVTRLAKITKGFGRPPFTQGYPDCSRDHIPICFSSRDRHYRVVPANWNSTFQNLLKLQFLRSRIYQCGFLKSNP</sequence>
<organism evidence="1 2">
    <name type="scientific">Shivajiella indica</name>
    <dbReference type="NCBI Taxonomy" id="872115"/>
    <lineage>
        <taxon>Bacteria</taxon>
        <taxon>Pseudomonadati</taxon>
        <taxon>Bacteroidota</taxon>
        <taxon>Cytophagia</taxon>
        <taxon>Cytophagales</taxon>
        <taxon>Cyclobacteriaceae</taxon>
        <taxon>Shivajiella</taxon>
    </lineage>
</organism>